<dbReference type="OrthoDB" id="3149552at2759"/>
<reference evidence="1" key="1">
    <citation type="submission" date="2020-05" db="EMBL/GenBank/DDBJ databases">
        <title>Mycena genomes resolve the evolution of fungal bioluminescence.</title>
        <authorList>
            <person name="Tsai I.J."/>
        </authorList>
    </citation>
    <scope>NUCLEOTIDE SEQUENCE</scope>
    <source>
        <strain evidence="1">171206Taipei</strain>
    </source>
</reference>
<protein>
    <recommendedName>
        <fullName evidence="3">F-box domain-containing protein</fullName>
    </recommendedName>
</protein>
<proteinExistence type="predicted"/>
<evidence type="ECO:0008006" key="3">
    <source>
        <dbReference type="Google" id="ProtNLM"/>
    </source>
</evidence>
<dbReference type="AlphaFoldDB" id="A0A8H6SQA7"/>
<gene>
    <name evidence="1" type="ORF">MIND_00636900</name>
</gene>
<accession>A0A8H6SQA7</accession>
<dbReference type="GeneID" id="59345622"/>
<evidence type="ECO:0000313" key="1">
    <source>
        <dbReference type="EMBL" id="KAF7304055.1"/>
    </source>
</evidence>
<evidence type="ECO:0000313" key="2">
    <source>
        <dbReference type="Proteomes" id="UP000636479"/>
    </source>
</evidence>
<keyword evidence="2" id="KW-1185">Reference proteome</keyword>
<dbReference type="RefSeq" id="XP_037221027.1">
    <property type="nucleotide sequence ID" value="XM_037363106.1"/>
</dbReference>
<comment type="caution">
    <text evidence="1">The sequence shown here is derived from an EMBL/GenBank/DDBJ whole genome shotgun (WGS) entry which is preliminary data.</text>
</comment>
<name>A0A8H6SQA7_9AGAR</name>
<dbReference type="EMBL" id="JACAZF010000005">
    <property type="protein sequence ID" value="KAF7304055.1"/>
    <property type="molecule type" value="Genomic_DNA"/>
</dbReference>
<dbReference type="Proteomes" id="UP000636479">
    <property type="component" value="Unassembled WGS sequence"/>
</dbReference>
<organism evidence="1 2">
    <name type="scientific">Mycena indigotica</name>
    <dbReference type="NCBI Taxonomy" id="2126181"/>
    <lineage>
        <taxon>Eukaryota</taxon>
        <taxon>Fungi</taxon>
        <taxon>Dikarya</taxon>
        <taxon>Basidiomycota</taxon>
        <taxon>Agaricomycotina</taxon>
        <taxon>Agaricomycetes</taxon>
        <taxon>Agaricomycetidae</taxon>
        <taxon>Agaricales</taxon>
        <taxon>Marasmiineae</taxon>
        <taxon>Mycenaceae</taxon>
        <taxon>Mycena</taxon>
    </lineage>
</organism>
<sequence>MSVGALPLLDLAPELIHACLSFLPLDDIASCLHAGSRLLTTLILDSPAIRYRIEQEEAGVEENPYSSALAGLDISARLAELRARERRWREFDPVSRHKIDYPTWPVLLYTIHAGLWIAAQEMQDTGPGGSALADAVRYVDMSPQAQPAEWRTVFSGTPFANFATALEEHDLLVIFTVVVCPDEPSMVSIDALMLTFSTGSPHAMASLPKVHITRRAANNPISDLNAEVSGDMIALAIYNENNMYADTNYLYVLNWKTGTILLGPTVITSIGLAFLSPRDLLIASASKNCLFVYSFSDSSTSLVPTIIRLWLPQVRPRTGIVGPQMQCRRSPNPHNHLSHPRYHAARFPPAPNCANIFLSYETIDVDSDECETHPYLMVPEYILDAVKLAREDEIDDPKPEVEIDWEMWGERCTRWLWPQDVAGAWILASSGHRMVAYPPFNPQAPRRGPKQMQILDFNPRGVAALRSQLKNGERVSDTMRLVLRNTLPVSQKETAGFTHYAQRVRSRLPYIEMTAPEEYKFDNVYLSEEFIIGRTYGEEEKGIVESLEVLYFG</sequence>